<protein>
    <submittedName>
        <fullName evidence="1">DUF58 domain-containing protein</fullName>
    </submittedName>
</protein>
<organism evidence="1 2">
    <name type="scientific">Mediterraneibacter catenae</name>
    <dbReference type="NCBI Taxonomy" id="2594882"/>
    <lineage>
        <taxon>Bacteria</taxon>
        <taxon>Bacillati</taxon>
        <taxon>Bacillota</taxon>
        <taxon>Clostridia</taxon>
        <taxon>Lachnospirales</taxon>
        <taxon>Lachnospiraceae</taxon>
        <taxon>Mediterraneibacter</taxon>
    </lineage>
</organism>
<dbReference type="RefSeq" id="WP_150310535.1">
    <property type="nucleotide sequence ID" value="NZ_VMSO01000005.1"/>
</dbReference>
<dbReference type="EMBL" id="VMSO01000005">
    <property type="protein sequence ID" value="KAA8501926.1"/>
    <property type="molecule type" value="Genomic_DNA"/>
</dbReference>
<accession>A0A5M9I244</accession>
<evidence type="ECO:0000313" key="1">
    <source>
        <dbReference type="EMBL" id="KAA8501926.1"/>
    </source>
</evidence>
<dbReference type="AlphaFoldDB" id="A0A5M9I244"/>
<dbReference type="OrthoDB" id="9778037at2"/>
<reference evidence="1" key="1">
    <citation type="submission" date="2019-07" db="EMBL/GenBank/DDBJ databases">
        <authorList>
            <person name="Wongkuna S."/>
            <person name="Scaria J."/>
        </authorList>
    </citation>
    <scope>NUCLEOTIDE SEQUENCE [LARGE SCALE GENOMIC DNA]</scope>
    <source>
        <strain evidence="1">SW178</strain>
    </source>
</reference>
<dbReference type="Proteomes" id="UP000322025">
    <property type="component" value="Unassembled WGS sequence"/>
</dbReference>
<dbReference type="PANTHER" id="PTHR34351:SF1">
    <property type="entry name" value="SLR1927 PROTEIN"/>
    <property type="match status" value="1"/>
</dbReference>
<gene>
    <name evidence="1" type="ORF">FNY66_05645</name>
</gene>
<name>A0A5M9I244_9FIRM</name>
<proteinExistence type="predicted"/>
<comment type="caution">
    <text evidence="1">The sequence shown here is derived from an EMBL/GenBank/DDBJ whole genome shotgun (WGS) entry which is preliminary data.</text>
</comment>
<evidence type="ECO:0000313" key="2">
    <source>
        <dbReference type="Proteomes" id="UP000322025"/>
    </source>
</evidence>
<sequence length="351" mass="40546">MVRRTAGYLAVLLVTAYLFFMYDAPVLSGILVFCAVYPAASGVYLIAAGKKVVPDLERVPPLGEKGKKIKAGISVKNKSGRLSLRYEFQVAVRNSSGRKCGKKRFRGVLIPKGEETVWLTFDTEYCGVMEICLDSIRIYDFLGIFYRKVRWKKTAGIKVMPQFELMPLEITRRTREFQADAQEFSQERRGDDPSEIYQVREYREKDSLKDIHWKLSAREEQLMVKERSFPLGCVVLIYIDYRSGDRSVAGFSKMLETVASLTITLVSEKCIHMAAWYEEKNERLVRWRISDEESACDMIWNLMEIQPYRDAEKAQVCYDDAFRGQEFSSVVTIDRYGNMKNNGEGFEFLRL</sequence>
<dbReference type="PANTHER" id="PTHR34351">
    <property type="entry name" value="SLR1927 PROTEIN-RELATED"/>
    <property type="match status" value="1"/>
</dbReference>
<keyword evidence="2" id="KW-1185">Reference proteome</keyword>